<protein>
    <submittedName>
        <fullName evidence="1">Uncharacterized protein</fullName>
    </submittedName>
</protein>
<proteinExistence type="predicted"/>
<reference evidence="1" key="1">
    <citation type="submission" date="2018-02" db="EMBL/GenBank/DDBJ databases">
        <title>Rhizophora mucronata_Transcriptome.</title>
        <authorList>
            <person name="Meera S.P."/>
            <person name="Sreeshan A."/>
            <person name="Augustine A."/>
        </authorList>
    </citation>
    <scope>NUCLEOTIDE SEQUENCE</scope>
    <source>
        <tissue evidence="1">Leaf</tissue>
    </source>
</reference>
<accession>A0A2P2PM09</accession>
<name>A0A2P2PM09_RHIMU</name>
<sequence>MFLERAVKQYRIPHLYKQKELYMSYSLSNICVIFESAMCVK</sequence>
<dbReference type="AlphaFoldDB" id="A0A2P2PM09"/>
<dbReference type="EMBL" id="GGEC01075175">
    <property type="protein sequence ID" value="MBX55659.1"/>
    <property type="molecule type" value="Transcribed_RNA"/>
</dbReference>
<organism evidence="1">
    <name type="scientific">Rhizophora mucronata</name>
    <name type="common">Asiatic mangrove</name>
    <dbReference type="NCBI Taxonomy" id="61149"/>
    <lineage>
        <taxon>Eukaryota</taxon>
        <taxon>Viridiplantae</taxon>
        <taxon>Streptophyta</taxon>
        <taxon>Embryophyta</taxon>
        <taxon>Tracheophyta</taxon>
        <taxon>Spermatophyta</taxon>
        <taxon>Magnoliopsida</taxon>
        <taxon>eudicotyledons</taxon>
        <taxon>Gunneridae</taxon>
        <taxon>Pentapetalae</taxon>
        <taxon>rosids</taxon>
        <taxon>fabids</taxon>
        <taxon>Malpighiales</taxon>
        <taxon>Rhizophoraceae</taxon>
        <taxon>Rhizophora</taxon>
    </lineage>
</organism>
<evidence type="ECO:0000313" key="1">
    <source>
        <dbReference type="EMBL" id="MBX55659.1"/>
    </source>
</evidence>